<sequence length="337" mass="37516">MLPTDGVTCFPGQTWEKVMSKVKKTVVFMDDRCSESLNIKQFSSFEAGGQNEPKAVFVVSTVLKGKTADIIKDIISLSRFQYCVVFTTIPHYIHLLANNVTADLEGNPVFEQFEEKLCEWMGDMNYTAEVMHAPVVFSINEKSLSVGPMSRLIAGELASHPQAKNRRKSALNKASTVFIDRTLDLTGAVGHHGDSLVEKILSVLPQLPGHVTDVQVGMLELTYLKQTNDNKGILAPGCLAQNQSATARLLWETMLVAKLEEAVMEVRRQLVEAASKENLPIKLSLGKATPTFKTDIHTQLLETLRTCSLPTLKTLTELLTLKQWESRKLRNPKLMFN</sequence>
<reference evidence="1" key="1">
    <citation type="submission" date="2025-08" db="UniProtKB">
        <authorList>
            <consortium name="Ensembl"/>
        </authorList>
    </citation>
    <scope>IDENTIFICATION</scope>
</reference>
<organism evidence="1 2">
    <name type="scientific">Cyprinus carpio</name>
    <name type="common">Common carp</name>
    <dbReference type="NCBI Taxonomy" id="7962"/>
    <lineage>
        <taxon>Eukaryota</taxon>
        <taxon>Metazoa</taxon>
        <taxon>Chordata</taxon>
        <taxon>Craniata</taxon>
        <taxon>Vertebrata</taxon>
        <taxon>Euteleostomi</taxon>
        <taxon>Actinopterygii</taxon>
        <taxon>Neopterygii</taxon>
        <taxon>Teleostei</taxon>
        <taxon>Ostariophysi</taxon>
        <taxon>Cypriniformes</taxon>
        <taxon>Cyprinidae</taxon>
        <taxon>Cyprininae</taxon>
        <taxon>Cyprinus</taxon>
    </lineage>
</organism>
<proteinExistence type="predicted"/>
<dbReference type="Ensembl" id="ENSCCRT00020018346.1">
    <property type="protein sequence ID" value="ENSCCRP00020016700.1"/>
    <property type="gene ID" value="ENSCCRG00020007979.1"/>
</dbReference>
<evidence type="ECO:0000313" key="2">
    <source>
        <dbReference type="Proteomes" id="UP000694701"/>
    </source>
</evidence>
<evidence type="ECO:0000313" key="1">
    <source>
        <dbReference type="Ensembl" id="ENSCCRP00020016700.1"/>
    </source>
</evidence>
<dbReference type="Proteomes" id="UP000694701">
    <property type="component" value="Unplaced"/>
</dbReference>
<accession>A0A8C2CUV1</accession>
<name>A0A8C2CUV1_CYPCA</name>
<protein>
    <submittedName>
        <fullName evidence="1">Sec1 family domain containing 2</fullName>
    </submittedName>
</protein>
<dbReference type="AlphaFoldDB" id="A0A8C2CUV1"/>